<evidence type="ECO:0008006" key="4">
    <source>
        <dbReference type="Google" id="ProtNLM"/>
    </source>
</evidence>
<evidence type="ECO:0000256" key="1">
    <source>
        <dbReference type="SAM" id="SignalP"/>
    </source>
</evidence>
<keyword evidence="1" id="KW-0732">Signal</keyword>
<protein>
    <recommendedName>
        <fullName evidence="4">Lipoprotein</fullName>
    </recommendedName>
</protein>
<evidence type="ECO:0000313" key="2">
    <source>
        <dbReference type="EMBL" id="QCP35059.1"/>
    </source>
</evidence>
<reference evidence="2 3" key="1">
    <citation type="submission" date="2019-05" db="EMBL/GenBank/DDBJ databases">
        <title>Complete genome sequencing of Anaerostipes rhamnosivorans.</title>
        <authorList>
            <person name="Bui T.P.N."/>
            <person name="de Vos W.M."/>
        </authorList>
    </citation>
    <scope>NUCLEOTIDE SEQUENCE [LARGE SCALE GENOMIC DNA]</scope>
    <source>
        <strain evidence="2 3">1y2</strain>
    </source>
</reference>
<feature type="signal peptide" evidence="1">
    <location>
        <begin position="1"/>
        <end position="22"/>
    </location>
</feature>
<evidence type="ECO:0000313" key="3">
    <source>
        <dbReference type="Proteomes" id="UP000298653"/>
    </source>
</evidence>
<feature type="chain" id="PRO_5038347863" description="Lipoprotein" evidence="1">
    <location>
        <begin position="23"/>
        <end position="136"/>
    </location>
</feature>
<dbReference type="AlphaFoldDB" id="A0A4P8IIP9"/>
<gene>
    <name evidence="2" type="ORF">AR1Y2_1605</name>
</gene>
<dbReference type="KEGG" id="arf:AR1Y2_1605"/>
<proteinExistence type="predicted"/>
<dbReference type="Proteomes" id="UP000298653">
    <property type="component" value="Chromosome"/>
</dbReference>
<dbReference type="RefSeq" id="WP_137328487.1">
    <property type="nucleotide sequence ID" value="NZ_CP040058.1"/>
</dbReference>
<dbReference type="EMBL" id="CP040058">
    <property type="protein sequence ID" value="QCP35059.1"/>
    <property type="molecule type" value="Genomic_DNA"/>
</dbReference>
<accession>A0A4P8IIP9</accession>
<sequence length="136" mass="16302">MKKTTKVSTLLLFIMICFLCQGCTKKENKVKNNNKILKLSVHEEKKLIKDAEKRLKNDMNETLKEVKYDPEYYKKINYKSRDQFIKEIVSEKFQKKYSTDQIVILQAYYKDTGEVDSMIYGKDSKTGTWKYLQRFR</sequence>
<keyword evidence="3" id="KW-1185">Reference proteome</keyword>
<organism evidence="2 3">
    <name type="scientific">Anaerostipes rhamnosivorans</name>
    <dbReference type="NCBI Taxonomy" id="1229621"/>
    <lineage>
        <taxon>Bacteria</taxon>
        <taxon>Bacillati</taxon>
        <taxon>Bacillota</taxon>
        <taxon>Clostridia</taxon>
        <taxon>Lachnospirales</taxon>
        <taxon>Lachnospiraceae</taxon>
        <taxon>Anaerostipes</taxon>
    </lineage>
</organism>
<name>A0A4P8IIP9_9FIRM</name>